<dbReference type="InterPro" id="IPR027417">
    <property type="entry name" value="P-loop_NTPase"/>
</dbReference>
<sequence length="708" mass="78145">MAEFRGRRPGSGDGEEAVFSLEEDTGEQGRLELPPFRVRRYRRLPGRHPVMVQEAVGPEAERRMRRHFDLFGSLADFHGPHLPRQLAHVLAYDDSRRPHRMLLDCRGVPLSRFETPDVLHGPRLRGVVQDLFEAVAGLHEPRLVHGRISPEHLWWDEAEGLQLAGLDGAVYATEPLPDRPATAWDAPGFRPGLPASADQDVLSAALVAFWMATGETLPRGSSREHLHAVLDQGHEEWLQELLRAAFPLGSAVSPPARELVRRLVDGAAPNGLFERPLAEQAKRRETLAREEFRALRARQRTGAGSLRAGGYAPPAVRPPGWWRRMGRRLRIVTDRPLPALGPVECPMCLRALNWDTAERVVLDASGGMLPEADLPTHSAAERDAQLARTYVVCPGNDDVPQHELPYRYPLFGTEPVRIGLVGASSTGKSHLLAAMIDQARKSTVMARYGLRVEALDPQRYHLYLNEVVAPFIDGRQELVATADRPELRYSTGLVVTDEHSGRSHSVVFFDVAGGRLERPGRESDFLNRLSALLCVVDPTRIHGLTSQGGTTGRDPAFEHVRQRLRQQQANPALPFLPVPCALVVTKSDLLRFRGYREIDGWLHEKPDAEADLSTVERESEDVYAFLGARGGGDWLQLAGECQGSTLHLASATGTGPRAQADQAAARRFDEALFRQHRVLRPLLALLAMKGVMTGPAADALLPGRGPGT</sequence>
<dbReference type="Gene3D" id="1.10.510.10">
    <property type="entry name" value="Transferase(Phosphotransferase) domain 1"/>
    <property type="match status" value="1"/>
</dbReference>
<dbReference type="SUPFAM" id="SSF56112">
    <property type="entry name" value="Protein kinase-like (PK-like)"/>
    <property type="match status" value="1"/>
</dbReference>
<feature type="region of interest" description="Disordered" evidence="1">
    <location>
        <begin position="1"/>
        <end position="27"/>
    </location>
</feature>
<dbReference type="AlphaFoldDB" id="A0A3Q9BWJ4"/>
<gene>
    <name evidence="2" type="ORF">EJC51_08920</name>
</gene>
<protein>
    <recommendedName>
        <fullName evidence="4">Protein kinase domain-containing protein</fullName>
    </recommendedName>
</protein>
<proteinExistence type="predicted"/>
<organism evidence="2 3">
    <name type="scientific">Streptomyces aquilus</name>
    <dbReference type="NCBI Taxonomy" id="2548456"/>
    <lineage>
        <taxon>Bacteria</taxon>
        <taxon>Bacillati</taxon>
        <taxon>Actinomycetota</taxon>
        <taxon>Actinomycetes</taxon>
        <taxon>Kitasatosporales</taxon>
        <taxon>Streptomycetaceae</taxon>
        <taxon>Streptomyces</taxon>
    </lineage>
</organism>
<dbReference type="EMBL" id="CP034463">
    <property type="protein sequence ID" value="AZP16223.1"/>
    <property type="molecule type" value="Genomic_DNA"/>
</dbReference>
<dbReference type="Proteomes" id="UP000280197">
    <property type="component" value="Chromosome"/>
</dbReference>
<evidence type="ECO:0000256" key="1">
    <source>
        <dbReference type="SAM" id="MobiDB-lite"/>
    </source>
</evidence>
<evidence type="ECO:0000313" key="2">
    <source>
        <dbReference type="EMBL" id="AZP16223.1"/>
    </source>
</evidence>
<name>A0A3Q9BWJ4_9ACTN</name>
<dbReference type="Gene3D" id="3.40.50.300">
    <property type="entry name" value="P-loop containing nucleotide triphosphate hydrolases"/>
    <property type="match status" value="1"/>
</dbReference>
<evidence type="ECO:0008006" key="4">
    <source>
        <dbReference type="Google" id="ProtNLM"/>
    </source>
</evidence>
<dbReference type="SUPFAM" id="SSF52540">
    <property type="entry name" value="P-loop containing nucleoside triphosphate hydrolases"/>
    <property type="match status" value="1"/>
</dbReference>
<dbReference type="InterPro" id="IPR011009">
    <property type="entry name" value="Kinase-like_dom_sf"/>
</dbReference>
<evidence type="ECO:0000313" key="3">
    <source>
        <dbReference type="Proteomes" id="UP000280197"/>
    </source>
</evidence>
<reference evidence="2 3" key="1">
    <citation type="submission" date="2018-12" db="EMBL/GenBank/DDBJ databases">
        <authorList>
            <person name="Li K."/>
        </authorList>
    </citation>
    <scope>NUCLEOTIDE SEQUENCE [LARGE SCALE GENOMIC DNA]</scope>
    <source>
        <strain evidence="3">CR22</strain>
    </source>
</reference>
<dbReference type="KEGG" id="saqu:EJC51_08920"/>
<keyword evidence="3" id="KW-1185">Reference proteome</keyword>
<accession>A0A3Q9BWJ4</accession>
<dbReference type="RefSeq" id="WP_126270573.1">
    <property type="nucleotide sequence ID" value="NZ_CP034463.1"/>
</dbReference>
<feature type="compositionally biased region" description="Acidic residues" evidence="1">
    <location>
        <begin position="13"/>
        <end position="26"/>
    </location>
</feature>